<feature type="binding site" evidence="8">
    <location>
        <position position="164"/>
    </location>
    <ligand>
        <name>Fe cation</name>
        <dbReference type="ChEBI" id="CHEBI:24875"/>
    </ligand>
</feature>
<dbReference type="InterPro" id="IPR014503">
    <property type="entry name" value="Clavaminate_syn-like"/>
</dbReference>
<comment type="similarity">
    <text evidence="2">Belongs to the clavaminate synthase family.</text>
</comment>
<dbReference type="PIRSF" id="PIRSF019543">
    <property type="entry name" value="Clavaminate_syn"/>
    <property type="match status" value="1"/>
</dbReference>
<dbReference type="STRING" id="262898.GA0070564_105280"/>
<dbReference type="InterPro" id="IPR050411">
    <property type="entry name" value="AlphaKG_dependent_hydroxylases"/>
</dbReference>
<evidence type="ECO:0000256" key="3">
    <source>
        <dbReference type="ARBA" id="ARBA00022723"/>
    </source>
</evidence>
<dbReference type="EMBL" id="FMCX01000005">
    <property type="protein sequence ID" value="SCF30334.1"/>
    <property type="molecule type" value="Genomic_DNA"/>
</dbReference>
<reference evidence="12" key="1">
    <citation type="submission" date="2016-06" db="EMBL/GenBank/DDBJ databases">
        <authorList>
            <person name="Varghese N."/>
            <person name="Submissions Spin"/>
        </authorList>
    </citation>
    <scope>NUCLEOTIDE SEQUENCE [LARGE SCALE GENOMIC DNA]</scope>
    <source>
        <strain evidence="12">DSM 44830</strain>
    </source>
</reference>
<evidence type="ECO:0000259" key="10">
    <source>
        <dbReference type="Pfam" id="PF02668"/>
    </source>
</evidence>
<keyword evidence="5 8" id="KW-0408">Iron</keyword>
<dbReference type="SUPFAM" id="SSF51197">
    <property type="entry name" value="Clavaminate synthase-like"/>
    <property type="match status" value="1"/>
</dbReference>
<feature type="binding site" evidence="7">
    <location>
        <position position="307"/>
    </location>
    <ligand>
        <name>2-oxoglutarate</name>
        <dbReference type="ChEBI" id="CHEBI:16810"/>
    </ligand>
</feature>
<evidence type="ECO:0000256" key="7">
    <source>
        <dbReference type="PIRSR" id="PIRSR019543-1"/>
    </source>
</evidence>
<dbReference type="GO" id="GO:0016491">
    <property type="term" value="F:oxidoreductase activity"/>
    <property type="evidence" value="ECO:0007669"/>
    <property type="project" value="UniProtKB-KW"/>
</dbReference>
<evidence type="ECO:0000313" key="12">
    <source>
        <dbReference type="Proteomes" id="UP000199504"/>
    </source>
</evidence>
<sequence>MPQSVIQLDRRSVGREVPPPPRHRLAEPATRQLAETAGSLCLDDAHLDDQGWLQQVRLAGATLPAVIRDPLVCFGYDSGPAGAMVLGGVPTDRATPATPTVAGSVRRVPSLASAALMLLAQQLGHPVAYRQEKSGALVQDVVPVPELRTDQSNAGAVELLMHTENAFHPYRPDYVLLLCVRADPAGEAGLRLSSVRRALPLLDDRTIATLRQPRFRTSPPRSFGELMEAQVGPVLHGAVEDPDLCVDFAVTKAVDAEATEALARLGRAMGEVTHEIKLQVGDLAVVDNRISVHGRTAYQPRFDGTDRWLHRVYVQVDLRRSRQLRPANGHVLDSLR</sequence>
<feature type="binding site" evidence="7">
    <location>
        <position position="311"/>
    </location>
    <ligand>
        <name>2-oxoglutarate</name>
        <dbReference type="ChEBI" id="CHEBI:16810"/>
    </ligand>
</feature>
<dbReference type="PANTHER" id="PTHR10696">
    <property type="entry name" value="GAMMA-BUTYROBETAINE HYDROXYLASE-RELATED"/>
    <property type="match status" value="1"/>
</dbReference>
<accession>A0A1C4ZBP2</accession>
<dbReference type="GO" id="GO:0017000">
    <property type="term" value="P:antibiotic biosynthetic process"/>
    <property type="evidence" value="ECO:0007669"/>
    <property type="project" value="UniProtKB-KW"/>
</dbReference>
<dbReference type="Pfam" id="PF02668">
    <property type="entry name" value="TauD"/>
    <property type="match status" value="1"/>
</dbReference>
<feature type="domain" description="TauD/TfdA-like" evidence="10">
    <location>
        <begin position="121"/>
        <end position="313"/>
    </location>
</feature>
<organism evidence="11 12">
    <name type="scientific">Micromonospora mirobrigensis</name>
    <dbReference type="NCBI Taxonomy" id="262898"/>
    <lineage>
        <taxon>Bacteria</taxon>
        <taxon>Bacillati</taxon>
        <taxon>Actinomycetota</taxon>
        <taxon>Actinomycetes</taxon>
        <taxon>Micromonosporales</taxon>
        <taxon>Micromonosporaceae</taxon>
        <taxon>Micromonospora</taxon>
    </lineage>
</organism>
<evidence type="ECO:0000256" key="2">
    <source>
        <dbReference type="ARBA" id="ARBA00008425"/>
    </source>
</evidence>
<dbReference type="OrthoDB" id="3872700at2"/>
<dbReference type="PANTHER" id="PTHR10696:SF56">
    <property type="entry name" value="TAUD_TFDA-LIKE DOMAIN-CONTAINING PROTEIN"/>
    <property type="match status" value="1"/>
</dbReference>
<evidence type="ECO:0000256" key="8">
    <source>
        <dbReference type="PIRSR" id="PIRSR019543-2"/>
    </source>
</evidence>
<evidence type="ECO:0000256" key="1">
    <source>
        <dbReference type="ARBA" id="ARBA00001954"/>
    </source>
</evidence>
<protein>
    <submittedName>
        <fullName evidence="11">L-asparagine oxygenase</fullName>
    </submittedName>
</protein>
<dbReference type="Proteomes" id="UP000199504">
    <property type="component" value="Unassembled WGS sequence"/>
</dbReference>
<keyword evidence="6" id="KW-0045">Antibiotic biosynthesis</keyword>
<evidence type="ECO:0000256" key="6">
    <source>
        <dbReference type="ARBA" id="ARBA00023194"/>
    </source>
</evidence>
<feature type="binding site" evidence="7">
    <location>
        <position position="206"/>
    </location>
    <ligand>
        <name>2-oxoglutarate</name>
        <dbReference type="ChEBI" id="CHEBI:16810"/>
    </ligand>
</feature>
<gene>
    <name evidence="11" type="ORF">GA0070564_105280</name>
</gene>
<proteinExistence type="inferred from homology"/>
<dbReference type="GO" id="GO:0005506">
    <property type="term" value="F:iron ion binding"/>
    <property type="evidence" value="ECO:0007669"/>
    <property type="project" value="InterPro"/>
</dbReference>
<keyword evidence="3 8" id="KW-0479">Metal-binding</keyword>
<keyword evidence="12" id="KW-1185">Reference proteome</keyword>
<feature type="binding site" evidence="8">
    <location>
        <position position="162"/>
    </location>
    <ligand>
        <name>Fe cation</name>
        <dbReference type="ChEBI" id="CHEBI:24875"/>
    </ligand>
</feature>
<dbReference type="RefSeq" id="WP_091609934.1">
    <property type="nucleotide sequence ID" value="NZ_FMCX01000005.1"/>
</dbReference>
<evidence type="ECO:0000256" key="9">
    <source>
        <dbReference type="SAM" id="MobiDB-lite"/>
    </source>
</evidence>
<evidence type="ECO:0000313" key="11">
    <source>
        <dbReference type="EMBL" id="SCF30334.1"/>
    </source>
</evidence>
<comment type="cofactor">
    <cofactor evidence="1">
        <name>Fe(2+)</name>
        <dbReference type="ChEBI" id="CHEBI:29033"/>
    </cofactor>
</comment>
<feature type="binding site" evidence="8">
    <location>
        <position position="293"/>
    </location>
    <ligand>
        <name>Fe cation</name>
        <dbReference type="ChEBI" id="CHEBI:24875"/>
    </ligand>
</feature>
<dbReference type="InterPro" id="IPR042098">
    <property type="entry name" value="TauD-like_sf"/>
</dbReference>
<name>A0A1C4ZBP2_9ACTN</name>
<dbReference type="Gene3D" id="3.60.130.10">
    <property type="entry name" value="Clavaminate synthase-like"/>
    <property type="match status" value="1"/>
</dbReference>
<dbReference type="InterPro" id="IPR003819">
    <property type="entry name" value="TauD/TfdA-like"/>
</dbReference>
<feature type="region of interest" description="Disordered" evidence="9">
    <location>
        <begin position="1"/>
        <end position="24"/>
    </location>
</feature>
<keyword evidence="4" id="KW-0560">Oxidoreductase</keyword>
<evidence type="ECO:0000256" key="5">
    <source>
        <dbReference type="ARBA" id="ARBA00023004"/>
    </source>
</evidence>
<dbReference type="AlphaFoldDB" id="A0A1C4ZBP2"/>
<evidence type="ECO:0000256" key="4">
    <source>
        <dbReference type="ARBA" id="ARBA00023002"/>
    </source>
</evidence>